<dbReference type="RefSeq" id="WP_204519419.1">
    <property type="nucleotide sequence ID" value="NZ_BAABIN010000012.1"/>
</dbReference>
<comment type="caution">
    <text evidence="2">The sequence shown here is derived from an EMBL/GenBank/DDBJ whole genome shotgun (WGS) entry which is preliminary data.</text>
</comment>
<accession>A0A939BVR8</accession>
<proteinExistence type="predicted"/>
<dbReference type="InterPro" id="IPR037053">
    <property type="entry name" value="Phage_tail_collar_dom_sf"/>
</dbReference>
<dbReference type="Gene3D" id="3.90.1340.10">
    <property type="entry name" value="Phage tail collar domain"/>
    <property type="match status" value="1"/>
</dbReference>
<dbReference type="SUPFAM" id="SSF88874">
    <property type="entry name" value="Receptor-binding domain of short tail fibre protein gp12"/>
    <property type="match status" value="1"/>
</dbReference>
<dbReference type="Proteomes" id="UP000717624">
    <property type="component" value="Unassembled WGS sequence"/>
</dbReference>
<evidence type="ECO:0000313" key="2">
    <source>
        <dbReference type="EMBL" id="MBM7591724.1"/>
    </source>
</evidence>
<evidence type="ECO:0000259" key="1">
    <source>
        <dbReference type="Pfam" id="PF07484"/>
    </source>
</evidence>
<dbReference type="EMBL" id="JAFBEB010000014">
    <property type="protein sequence ID" value="MBM7591724.1"/>
    <property type="molecule type" value="Genomic_DNA"/>
</dbReference>
<feature type="domain" description="Phage tail collar" evidence="1">
    <location>
        <begin position="7"/>
        <end position="63"/>
    </location>
</feature>
<reference evidence="2" key="1">
    <citation type="submission" date="2021-01" db="EMBL/GenBank/DDBJ databases">
        <title>Genomic Encyclopedia of Type Strains, Phase IV (KMG-IV): sequencing the most valuable type-strain genomes for metagenomic binning, comparative biology and taxonomic classification.</title>
        <authorList>
            <person name="Goeker M."/>
        </authorList>
    </citation>
    <scope>NUCLEOTIDE SEQUENCE</scope>
    <source>
        <strain evidence="2">DSM 25523</strain>
    </source>
</reference>
<dbReference type="AlphaFoldDB" id="A0A939BVR8"/>
<name>A0A939BVR8_9BACL</name>
<organism evidence="2 3">
    <name type="scientific">Brevibacillus fulvus</name>
    <dbReference type="NCBI Taxonomy" id="1125967"/>
    <lineage>
        <taxon>Bacteria</taxon>
        <taxon>Bacillati</taxon>
        <taxon>Bacillota</taxon>
        <taxon>Bacilli</taxon>
        <taxon>Bacillales</taxon>
        <taxon>Paenibacillaceae</taxon>
        <taxon>Brevibacillus</taxon>
    </lineage>
</organism>
<sequence>MPEPFLGEIRIFSGNFAPHGWAFCNGQLLLISQNTALFSILGVMYGGDGKTTFALPNLNGRAPMQWGQGPGLQARAIGETGGAATVTLTGSQVPRHSHLAKAGSIANSATPVDSVWANGSRYGEAAYVPSPNGTQTLNAQALNHSGATAPHNNQQPYLATNFIIALQGVFPSRG</sequence>
<dbReference type="Pfam" id="PF07484">
    <property type="entry name" value="Collar"/>
    <property type="match status" value="1"/>
</dbReference>
<keyword evidence="3" id="KW-1185">Reference proteome</keyword>
<evidence type="ECO:0000313" key="3">
    <source>
        <dbReference type="Proteomes" id="UP000717624"/>
    </source>
</evidence>
<dbReference type="InterPro" id="IPR011083">
    <property type="entry name" value="Phage_tail_collar_dom"/>
</dbReference>
<gene>
    <name evidence="2" type="ORF">JOD01_003375</name>
</gene>
<protein>
    <submittedName>
        <fullName evidence="2">Microcystin-dependent protein</fullName>
    </submittedName>
</protein>